<keyword evidence="1" id="KW-0732">Signal</keyword>
<dbReference type="PROSITE" id="PS51257">
    <property type="entry name" value="PROKAR_LIPOPROTEIN"/>
    <property type="match status" value="1"/>
</dbReference>
<accession>A0A8J3QLM1</accession>
<dbReference type="RefSeq" id="WP_203915826.1">
    <property type="nucleotide sequence ID" value="NZ_BONZ01000003.1"/>
</dbReference>
<evidence type="ECO:0000313" key="2">
    <source>
        <dbReference type="EMBL" id="GIH12109.1"/>
    </source>
</evidence>
<name>A0A8J3QLM1_9ACTN</name>
<evidence type="ECO:0008006" key="4">
    <source>
        <dbReference type="Google" id="ProtNLM"/>
    </source>
</evidence>
<protein>
    <recommendedName>
        <fullName evidence="4">Lipoprotein</fullName>
    </recommendedName>
</protein>
<sequence length="240" mass="24082">MRLAPRSIRARRTLAVAMSALVTAAVGGSAGCDTVAGGQQLSGRAQLVDDLASRMSSAGSLTYTATYSLPHGTSATIAQAQDPSRVAYTYPGGELVLTPDQTADCRSSGGATTCTLTPPPSPPGNPTSALLSQIGGRGLLAPTVVIDLLSAVAVDGGTVVSQHDTTLSGEHATCLDVTGLSNAPATSFSACVTTEGMLGSFTGTVDGNPIDLTLDDYRPTVALDAFALPGGATIADKRSK</sequence>
<reference evidence="2" key="1">
    <citation type="submission" date="2021-01" db="EMBL/GenBank/DDBJ databases">
        <title>Whole genome shotgun sequence of Rugosimonospora africana NBRC 104875.</title>
        <authorList>
            <person name="Komaki H."/>
            <person name="Tamura T."/>
        </authorList>
    </citation>
    <scope>NUCLEOTIDE SEQUENCE</scope>
    <source>
        <strain evidence="2">NBRC 104875</strain>
    </source>
</reference>
<dbReference type="EMBL" id="BONZ01000003">
    <property type="protein sequence ID" value="GIH12109.1"/>
    <property type="molecule type" value="Genomic_DNA"/>
</dbReference>
<proteinExistence type="predicted"/>
<feature type="chain" id="PRO_5039299411" description="Lipoprotein" evidence="1">
    <location>
        <begin position="25"/>
        <end position="240"/>
    </location>
</feature>
<comment type="caution">
    <text evidence="2">The sequence shown here is derived from an EMBL/GenBank/DDBJ whole genome shotgun (WGS) entry which is preliminary data.</text>
</comment>
<dbReference type="AlphaFoldDB" id="A0A8J3QLM1"/>
<gene>
    <name evidence="2" type="ORF">Raf01_02810</name>
</gene>
<dbReference type="Proteomes" id="UP000642748">
    <property type="component" value="Unassembled WGS sequence"/>
</dbReference>
<evidence type="ECO:0000313" key="3">
    <source>
        <dbReference type="Proteomes" id="UP000642748"/>
    </source>
</evidence>
<organism evidence="2 3">
    <name type="scientific">Rugosimonospora africana</name>
    <dbReference type="NCBI Taxonomy" id="556532"/>
    <lineage>
        <taxon>Bacteria</taxon>
        <taxon>Bacillati</taxon>
        <taxon>Actinomycetota</taxon>
        <taxon>Actinomycetes</taxon>
        <taxon>Micromonosporales</taxon>
        <taxon>Micromonosporaceae</taxon>
        <taxon>Rugosimonospora</taxon>
    </lineage>
</organism>
<keyword evidence="3" id="KW-1185">Reference proteome</keyword>
<evidence type="ECO:0000256" key="1">
    <source>
        <dbReference type="SAM" id="SignalP"/>
    </source>
</evidence>
<feature type="signal peptide" evidence="1">
    <location>
        <begin position="1"/>
        <end position="24"/>
    </location>
</feature>